<evidence type="ECO:0000313" key="5">
    <source>
        <dbReference type="Proteomes" id="UP000252530"/>
    </source>
</evidence>
<comment type="similarity">
    <text evidence="1">Belongs to the bacterial sugar transferase family.</text>
</comment>
<evidence type="ECO:0000313" key="4">
    <source>
        <dbReference type="EMBL" id="RBP98511.1"/>
    </source>
</evidence>
<keyword evidence="2" id="KW-0812">Transmembrane</keyword>
<dbReference type="AlphaFoldDB" id="A0A366KCW6"/>
<accession>A0A366KCW6</accession>
<organism evidence="4 5">
    <name type="scientific">Bifidobacterium aemilianum</name>
    <dbReference type="NCBI Taxonomy" id="2493120"/>
    <lineage>
        <taxon>Bacteria</taxon>
        <taxon>Bacillati</taxon>
        <taxon>Actinomycetota</taxon>
        <taxon>Actinomycetes</taxon>
        <taxon>Bifidobacteriales</taxon>
        <taxon>Bifidobacteriaceae</taxon>
        <taxon>Bifidobacterium</taxon>
    </lineage>
</organism>
<dbReference type="InterPro" id="IPR003362">
    <property type="entry name" value="Bact_transf"/>
</dbReference>
<dbReference type="PANTHER" id="PTHR30576">
    <property type="entry name" value="COLANIC BIOSYNTHESIS UDP-GLUCOSE LIPID CARRIER TRANSFERASE"/>
    <property type="match status" value="1"/>
</dbReference>
<evidence type="ECO:0000259" key="3">
    <source>
        <dbReference type="Pfam" id="PF02397"/>
    </source>
</evidence>
<keyword evidence="2" id="KW-1133">Transmembrane helix</keyword>
<keyword evidence="5" id="KW-1185">Reference proteome</keyword>
<dbReference type="Proteomes" id="UP000252530">
    <property type="component" value="Unassembled WGS sequence"/>
</dbReference>
<comment type="caution">
    <text evidence="4">The sequence shown here is derived from an EMBL/GenBank/DDBJ whole genome shotgun (WGS) entry which is preliminary data.</text>
</comment>
<proteinExistence type="inferred from homology"/>
<name>A0A366KCW6_9BIFI</name>
<evidence type="ECO:0000256" key="1">
    <source>
        <dbReference type="ARBA" id="ARBA00006464"/>
    </source>
</evidence>
<reference evidence="4 5" key="1">
    <citation type="submission" date="2017-10" db="EMBL/GenBank/DDBJ databases">
        <title>Bifidobacterium xylocopum sp. nov. and Bifidobacterium aemilianum sp. nov., from the carpenter bee (Xylocopa violacea) digestive tract.</title>
        <authorList>
            <person name="Alberoni D."/>
            <person name="Baffoni L."/>
            <person name="Di Gioia D."/>
            <person name="Gaggia F."/>
            <person name="Biavati B."/>
        </authorList>
    </citation>
    <scope>NUCLEOTIDE SEQUENCE [LARGE SCALE GENOMIC DNA]</scope>
    <source>
        <strain evidence="4 5">XV10</strain>
    </source>
</reference>
<feature type="domain" description="Bacterial sugar transferase" evidence="3">
    <location>
        <begin position="67"/>
        <end position="255"/>
    </location>
</feature>
<feature type="transmembrane region" description="Helical" evidence="2">
    <location>
        <begin position="72"/>
        <end position="93"/>
    </location>
</feature>
<sequence>MVTDVINRDSETMKTLALAVEALGMELDIPTSVADIGGSSLCLHNDPTMPVLTAQLPQYFRTTLILKRLFDLLLSLCLVAVASPIMLGVAFLVKRENKGPIIFKQERIGLYGKPFTMYKFRSMRPDAHKAKTLLAKKHNMEDRFIFKLKEDPRVTSIGHFIRRTSLDELQQLFNVIKGDMSLVGPRPALAEEVARYDFLYSSRLLAKPGITGLWQISGRSNLNQAESEFADISYIQDWSLPGDIAILLNTVVVVLRGTGSY</sequence>
<dbReference type="Pfam" id="PF02397">
    <property type="entry name" value="Bac_transf"/>
    <property type="match status" value="1"/>
</dbReference>
<gene>
    <name evidence="4" type="ORF">CRD60_01200</name>
</gene>
<evidence type="ECO:0000256" key="2">
    <source>
        <dbReference type="SAM" id="Phobius"/>
    </source>
</evidence>
<dbReference type="GO" id="GO:0016780">
    <property type="term" value="F:phosphotransferase activity, for other substituted phosphate groups"/>
    <property type="evidence" value="ECO:0007669"/>
    <property type="project" value="TreeGrafter"/>
</dbReference>
<dbReference type="EMBL" id="PDCG01000001">
    <property type="protein sequence ID" value="RBP98511.1"/>
    <property type="molecule type" value="Genomic_DNA"/>
</dbReference>
<keyword evidence="4" id="KW-0808">Transferase</keyword>
<dbReference type="PANTHER" id="PTHR30576:SF10">
    <property type="entry name" value="SLL5057 PROTEIN"/>
    <property type="match status" value="1"/>
</dbReference>
<protein>
    <submittedName>
        <fullName evidence="4">Undecaprenyl-phosphate galactose phosphotransferase</fullName>
    </submittedName>
</protein>
<keyword evidence="2" id="KW-0472">Membrane</keyword>